<dbReference type="GO" id="GO:0016020">
    <property type="term" value="C:membrane"/>
    <property type="evidence" value="ECO:0007669"/>
    <property type="project" value="UniProtKB-SubCell"/>
</dbReference>
<dbReference type="Pfam" id="PF07690">
    <property type="entry name" value="MFS_1"/>
    <property type="match status" value="1"/>
</dbReference>
<dbReference type="SUPFAM" id="SSF103473">
    <property type="entry name" value="MFS general substrate transporter"/>
    <property type="match status" value="1"/>
</dbReference>
<comment type="caution">
    <text evidence="5">The sequence shown here is derived from an EMBL/GenBank/DDBJ whole genome shotgun (WGS) entry which is preliminary data.</text>
</comment>
<feature type="transmembrane region" description="Helical" evidence="2">
    <location>
        <begin position="98"/>
        <end position="118"/>
    </location>
</feature>
<protein>
    <recommendedName>
        <fullName evidence="4">Major facilitator superfamily (MFS) profile domain-containing protein</fullName>
    </recommendedName>
</protein>
<dbReference type="Proteomes" id="UP001175228">
    <property type="component" value="Unassembled WGS sequence"/>
</dbReference>
<evidence type="ECO:0000259" key="4">
    <source>
        <dbReference type="PROSITE" id="PS50850"/>
    </source>
</evidence>
<accession>A0AA39QAZ1</accession>
<sequence>MLILTLTLCSFSLTLCLALVPNWNAFLVLSFLAGLINVVPQVLVSLTVDLAPPSKRAFALSIVVSGLILGILIARVFAGLIAEFANWRVVYYFANQDLGYWELIRSMVVFAVTELLLIQKLLLG</sequence>
<dbReference type="PROSITE" id="PS50850">
    <property type="entry name" value="MFS"/>
    <property type="match status" value="1"/>
</dbReference>
<dbReference type="InterPro" id="IPR020846">
    <property type="entry name" value="MFS_dom"/>
</dbReference>
<reference evidence="5" key="1">
    <citation type="submission" date="2023-06" db="EMBL/GenBank/DDBJ databases">
        <authorList>
            <consortium name="Lawrence Berkeley National Laboratory"/>
            <person name="Ahrendt S."/>
            <person name="Sahu N."/>
            <person name="Indic B."/>
            <person name="Wong-Bajracharya J."/>
            <person name="Merenyi Z."/>
            <person name="Ke H.-M."/>
            <person name="Monk M."/>
            <person name="Kocsube S."/>
            <person name="Drula E."/>
            <person name="Lipzen A."/>
            <person name="Balint B."/>
            <person name="Henrissat B."/>
            <person name="Andreopoulos B."/>
            <person name="Martin F.M."/>
            <person name="Harder C.B."/>
            <person name="Rigling D."/>
            <person name="Ford K.L."/>
            <person name="Foster G.D."/>
            <person name="Pangilinan J."/>
            <person name="Papanicolaou A."/>
            <person name="Barry K."/>
            <person name="LaButti K."/>
            <person name="Viragh M."/>
            <person name="Koriabine M."/>
            <person name="Yan M."/>
            <person name="Riley R."/>
            <person name="Champramary S."/>
            <person name="Plett K.L."/>
            <person name="Tsai I.J."/>
            <person name="Slot J."/>
            <person name="Sipos G."/>
            <person name="Plett J."/>
            <person name="Nagy L.G."/>
            <person name="Grigoriev I.V."/>
        </authorList>
    </citation>
    <scope>NUCLEOTIDE SEQUENCE</scope>
    <source>
        <strain evidence="5">HWK02</strain>
    </source>
</reference>
<dbReference type="GO" id="GO:0022857">
    <property type="term" value="F:transmembrane transporter activity"/>
    <property type="evidence" value="ECO:0007669"/>
    <property type="project" value="InterPro"/>
</dbReference>
<keyword evidence="3" id="KW-0732">Signal</keyword>
<dbReference type="AlphaFoldDB" id="A0AA39QAZ1"/>
<name>A0AA39QAZ1_9AGAR</name>
<evidence type="ECO:0000313" key="6">
    <source>
        <dbReference type="Proteomes" id="UP001175228"/>
    </source>
</evidence>
<dbReference type="EMBL" id="JAUEPU010000011">
    <property type="protein sequence ID" value="KAK0498173.1"/>
    <property type="molecule type" value="Genomic_DNA"/>
</dbReference>
<feature type="transmembrane region" description="Helical" evidence="2">
    <location>
        <begin position="57"/>
        <end position="78"/>
    </location>
</feature>
<gene>
    <name evidence="5" type="ORF">EDD18DRAFT_1156676</name>
</gene>
<dbReference type="InterPro" id="IPR036259">
    <property type="entry name" value="MFS_trans_sf"/>
</dbReference>
<keyword evidence="2" id="KW-0812">Transmembrane</keyword>
<feature type="chain" id="PRO_5041334132" description="Major facilitator superfamily (MFS) profile domain-containing protein" evidence="3">
    <location>
        <begin position="19"/>
        <end position="124"/>
    </location>
</feature>
<evidence type="ECO:0000256" key="2">
    <source>
        <dbReference type="SAM" id="Phobius"/>
    </source>
</evidence>
<evidence type="ECO:0000256" key="3">
    <source>
        <dbReference type="SAM" id="SignalP"/>
    </source>
</evidence>
<keyword evidence="2" id="KW-0472">Membrane</keyword>
<feature type="domain" description="Major facilitator superfamily (MFS) profile" evidence="4">
    <location>
        <begin position="1"/>
        <end position="124"/>
    </location>
</feature>
<dbReference type="PANTHER" id="PTHR42910">
    <property type="entry name" value="TRANSPORTER SCO4007-RELATED"/>
    <property type="match status" value="1"/>
</dbReference>
<evidence type="ECO:0000313" key="5">
    <source>
        <dbReference type="EMBL" id="KAK0498173.1"/>
    </source>
</evidence>
<feature type="signal peptide" evidence="3">
    <location>
        <begin position="1"/>
        <end position="18"/>
    </location>
</feature>
<keyword evidence="2" id="KW-1133">Transmembrane helix</keyword>
<comment type="subcellular location">
    <subcellularLocation>
        <location evidence="1">Membrane</location>
        <topology evidence="1">Multi-pass membrane protein</topology>
    </subcellularLocation>
</comment>
<evidence type="ECO:0000256" key="1">
    <source>
        <dbReference type="ARBA" id="ARBA00004141"/>
    </source>
</evidence>
<dbReference type="Gene3D" id="1.20.1250.20">
    <property type="entry name" value="MFS general substrate transporter like domains"/>
    <property type="match status" value="1"/>
</dbReference>
<dbReference type="InterPro" id="IPR011701">
    <property type="entry name" value="MFS"/>
</dbReference>
<feature type="transmembrane region" description="Helical" evidence="2">
    <location>
        <begin position="28"/>
        <end position="50"/>
    </location>
</feature>
<proteinExistence type="predicted"/>
<dbReference type="PANTHER" id="PTHR42910:SF1">
    <property type="entry name" value="MAJOR FACILITATOR SUPERFAMILY (MFS) PROFILE DOMAIN-CONTAINING PROTEIN"/>
    <property type="match status" value="1"/>
</dbReference>
<organism evidence="5 6">
    <name type="scientific">Armillaria luteobubalina</name>
    <dbReference type="NCBI Taxonomy" id="153913"/>
    <lineage>
        <taxon>Eukaryota</taxon>
        <taxon>Fungi</taxon>
        <taxon>Dikarya</taxon>
        <taxon>Basidiomycota</taxon>
        <taxon>Agaricomycotina</taxon>
        <taxon>Agaricomycetes</taxon>
        <taxon>Agaricomycetidae</taxon>
        <taxon>Agaricales</taxon>
        <taxon>Marasmiineae</taxon>
        <taxon>Physalacriaceae</taxon>
        <taxon>Armillaria</taxon>
    </lineage>
</organism>
<keyword evidence="6" id="KW-1185">Reference proteome</keyword>